<accession>A0A6C0KZC8</accession>
<evidence type="ECO:0000256" key="1">
    <source>
        <dbReference type="ARBA" id="ARBA00022801"/>
    </source>
</evidence>
<dbReference type="GO" id="GO:0005634">
    <property type="term" value="C:nucleus"/>
    <property type="evidence" value="ECO:0007669"/>
    <property type="project" value="TreeGrafter"/>
</dbReference>
<dbReference type="Gene3D" id="3.40.50.10130">
    <property type="match status" value="1"/>
</dbReference>
<dbReference type="Pfam" id="PF02732">
    <property type="entry name" value="ERCC4"/>
    <property type="match status" value="1"/>
</dbReference>
<dbReference type="InterPro" id="IPR033309">
    <property type="entry name" value="Mus81"/>
</dbReference>
<sequence length="247" mass="26391">MTSILVHVDYREAELIEHLKKDAVVKIDTPNLDVGDIMFVNAESEQPYLVLERKSLADLASSNRDGRYREQRARLLSLKGQGVAVGYLLEVGTGWSSDLNRVWPGGVSETLLATIVLRLQAKHGFPVYQVRDVAGSASFVKLLSKMLTEDVDALVPLNADATVAAAAYTEALSVQKSANRGLKRVGAGMLCAIPGVGAKMSEGLLDACGGSLEGLMAKSKEEISALKIGKKSVGVVGEAIWNALHCK</sequence>
<dbReference type="InterPro" id="IPR006166">
    <property type="entry name" value="ERCC4_domain"/>
</dbReference>
<dbReference type="SUPFAM" id="SSF52980">
    <property type="entry name" value="Restriction endonuclease-like"/>
    <property type="match status" value="1"/>
</dbReference>
<dbReference type="EMBL" id="MN740994">
    <property type="protein sequence ID" value="QHU22010.1"/>
    <property type="molecule type" value="Genomic_DNA"/>
</dbReference>
<dbReference type="InterPro" id="IPR011335">
    <property type="entry name" value="Restrct_endonuc-II-like"/>
</dbReference>
<dbReference type="GO" id="GO:0000712">
    <property type="term" value="P:resolution of meiotic recombination intermediates"/>
    <property type="evidence" value="ECO:0007669"/>
    <property type="project" value="TreeGrafter"/>
</dbReference>
<reference evidence="3" key="1">
    <citation type="journal article" date="2020" name="Nature">
        <title>Giant virus diversity and host interactions through global metagenomics.</title>
        <authorList>
            <person name="Schulz F."/>
            <person name="Roux S."/>
            <person name="Paez-Espino D."/>
            <person name="Jungbluth S."/>
            <person name="Walsh D.A."/>
            <person name="Denef V.J."/>
            <person name="McMahon K.D."/>
            <person name="Konstantinidis K.T."/>
            <person name="Eloe-Fadrosh E.A."/>
            <person name="Kyrpides N.C."/>
            <person name="Woyke T."/>
        </authorList>
    </citation>
    <scope>NUCLEOTIDE SEQUENCE</scope>
    <source>
        <strain evidence="3">GVMAG-S-3300013286-35</strain>
    </source>
</reference>
<dbReference type="PANTHER" id="PTHR13451:SF0">
    <property type="entry name" value="CROSSOVER JUNCTION ENDONUCLEASE MUS81"/>
    <property type="match status" value="1"/>
</dbReference>
<dbReference type="GO" id="GO:0031573">
    <property type="term" value="P:mitotic intra-S DNA damage checkpoint signaling"/>
    <property type="evidence" value="ECO:0007669"/>
    <property type="project" value="TreeGrafter"/>
</dbReference>
<dbReference type="PANTHER" id="PTHR13451">
    <property type="entry name" value="CLASS II CROSSOVER JUNCTION ENDONUCLEASE MUS81"/>
    <property type="match status" value="1"/>
</dbReference>
<dbReference type="AlphaFoldDB" id="A0A6C0KZC8"/>
<evidence type="ECO:0000259" key="2">
    <source>
        <dbReference type="SMART" id="SM00891"/>
    </source>
</evidence>
<dbReference type="GO" id="GO:0003677">
    <property type="term" value="F:DNA binding"/>
    <property type="evidence" value="ECO:0007669"/>
    <property type="project" value="InterPro"/>
</dbReference>
<dbReference type="GO" id="GO:0000727">
    <property type="term" value="P:double-strand break repair via break-induced replication"/>
    <property type="evidence" value="ECO:0007669"/>
    <property type="project" value="TreeGrafter"/>
</dbReference>
<dbReference type="GO" id="GO:0048257">
    <property type="term" value="F:3'-flap endonuclease activity"/>
    <property type="evidence" value="ECO:0007669"/>
    <property type="project" value="TreeGrafter"/>
</dbReference>
<protein>
    <recommendedName>
        <fullName evidence="2">ERCC4 domain-containing protein</fullName>
    </recommendedName>
</protein>
<name>A0A6C0KZC8_9ZZZZ</name>
<keyword evidence="1" id="KW-0378">Hydrolase</keyword>
<evidence type="ECO:0000313" key="3">
    <source>
        <dbReference type="EMBL" id="QHU22010.1"/>
    </source>
</evidence>
<dbReference type="SMART" id="SM00891">
    <property type="entry name" value="ERCC4"/>
    <property type="match status" value="1"/>
</dbReference>
<feature type="domain" description="ERCC4" evidence="2">
    <location>
        <begin position="5"/>
        <end position="93"/>
    </location>
</feature>
<proteinExistence type="predicted"/>
<dbReference type="GO" id="GO:0008821">
    <property type="term" value="F:crossover junction DNA endonuclease activity"/>
    <property type="evidence" value="ECO:0007669"/>
    <property type="project" value="InterPro"/>
</dbReference>
<organism evidence="3">
    <name type="scientific">viral metagenome</name>
    <dbReference type="NCBI Taxonomy" id="1070528"/>
    <lineage>
        <taxon>unclassified sequences</taxon>
        <taxon>metagenomes</taxon>
        <taxon>organismal metagenomes</taxon>
    </lineage>
</organism>
<dbReference type="Gene3D" id="1.10.150.20">
    <property type="entry name" value="5' to 3' exonuclease, C-terminal subdomain"/>
    <property type="match status" value="1"/>
</dbReference>
<dbReference type="GO" id="GO:0048476">
    <property type="term" value="C:Holliday junction resolvase complex"/>
    <property type="evidence" value="ECO:0007669"/>
    <property type="project" value="TreeGrafter"/>
</dbReference>
<dbReference type="GO" id="GO:0006308">
    <property type="term" value="P:DNA catabolic process"/>
    <property type="evidence" value="ECO:0007669"/>
    <property type="project" value="InterPro"/>
</dbReference>